<protein>
    <submittedName>
        <fullName evidence="2">Uncharacterized protein</fullName>
    </submittedName>
</protein>
<dbReference type="Proteomes" id="UP000011200">
    <property type="component" value="Chromosome"/>
</dbReference>
<proteinExistence type="predicted"/>
<feature type="transmembrane region" description="Helical" evidence="1">
    <location>
        <begin position="30"/>
        <end position="48"/>
    </location>
</feature>
<name>A0A2U9PR15_MYCSE</name>
<keyword evidence="1" id="KW-0812">Transmembrane</keyword>
<evidence type="ECO:0000313" key="2">
    <source>
        <dbReference type="EMBL" id="AWT54220.1"/>
    </source>
</evidence>
<reference evidence="2 3" key="1">
    <citation type="journal article" date="2013" name="Genome Announc.">
        <title>Draft genome sequence of MKD8, a conjugal recipient Mycobacterium smegmatis strain.</title>
        <authorList>
            <person name="Gray T.A."/>
            <person name="Palumbo M.J."/>
            <person name="Derbyshire K.M."/>
        </authorList>
    </citation>
    <scope>NUCLEOTIDE SEQUENCE [LARGE SCALE GENOMIC DNA]</scope>
    <source>
        <strain evidence="2 3">MKD8</strain>
    </source>
</reference>
<keyword evidence="1" id="KW-0472">Membrane</keyword>
<accession>A0A2U9PR15</accession>
<evidence type="ECO:0000256" key="1">
    <source>
        <dbReference type="SAM" id="Phobius"/>
    </source>
</evidence>
<dbReference type="AlphaFoldDB" id="A0A2U9PR15"/>
<reference evidence="3" key="2">
    <citation type="submission" date="2018-03" db="EMBL/GenBank/DDBJ databases">
        <authorList>
            <person name="Derbyshire K."/>
            <person name="Gray T.A."/>
            <person name="Champion M."/>
        </authorList>
    </citation>
    <scope>NUCLEOTIDE SEQUENCE [LARGE SCALE GENOMIC DNA]</scope>
    <source>
        <strain evidence="3">MKD8</strain>
    </source>
</reference>
<gene>
    <name evidence="2" type="ORF">D806_032480</name>
</gene>
<organism evidence="2 3">
    <name type="scientific">Mycolicibacterium smegmatis (strain MKD8)</name>
    <name type="common">Mycobacterium smegmatis</name>
    <dbReference type="NCBI Taxonomy" id="1214915"/>
    <lineage>
        <taxon>Bacteria</taxon>
        <taxon>Bacillati</taxon>
        <taxon>Actinomycetota</taxon>
        <taxon>Actinomycetes</taxon>
        <taxon>Mycobacteriales</taxon>
        <taxon>Mycobacteriaceae</taxon>
        <taxon>Mycolicibacterium</taxon>
    </lineage>
</organism>
<sequence length="49" mass="5287">MRSGEPARQRPAHPPLPDGKALRRKAIRSIWITLVLLTALAATAIVAVC</sequence>
<keyword evidence="1" id="KW-1133">Transmembrane helix</keyword>
<evidence type="ECO:0000313" key="3">
    <source>
        <dbReference type="Proteomes" id="UP000011200"/>
    </source>
</evidence>
<dbReference type="EMBL" id="CP027541">
    <property type="protein sequence ID" value="AWT54220.1"/>
    <property type="molecule type" value="Genomic_DNA"/>
</dbReference>